<protein>
    <recommendedName>
        <fullName evidence="1">Bacterial CdiA-CT RNAse A domain-containing protein</fullName>
    </recommendedName>
</protein>
<evidence type="ECO:0000313" key="2">
    <source>
        <dbReference type="EMBL" id="QKJ86263.1"/>
    </source>
</evidence>
<organism evidence="2 3">
    <name type="scientific">Paramixta manurensis</name>
    <dbReference type="NCBI Taxonomy" id="2740817"/>
    <lineage>
        <taxon>Bacteria</taxon>
        <taxon>Pseudomonadati</taxon>
        <taxon>Pseudomonadota</taxon>
        <taxon>Gammaproteobacteria</taxon>
        <taxon>Enterobacterales</taxon>
        <taxon>Erwiniaceae</taxon>
        <taxon>Paramixta</taxon>
    </lineage>
</organism>
<proteinExistence type="predicted"/>
<dbReference type="Proteomes" id="UP000505325">
    <property type="component" value="Chromosome"/>
</dbReference>
<feature type="domain" description="Bacterial CdiA-CT RNAse A" evidence="1">
    <location>
        <begin position="159"/>
        <end position="195"/>
    </location>
</feature>
<dbReference type="Pfam" id="PF18431">
    <property type="entry name" value="RNAse_A_bac"/>
    <property type="match status" value="1"/>
</dbReference>
<gene>
    <name evidence="2" type="ORF">PMPD1_1302</name>
</gene>
<dbReference type="KEGG" id="pmak:PMPD1_1302"/>
<evidence type="ECO:0000259" key="1">
    <source>
        <dbReference type="Pfam" id="PF18431"/>
    </source>
</evidence>
<sequence length="195" mass="20378">MDDGLKVVMSPVQLAAVLSDRTVTESETMSNRLLGGLDLLMGSLELAGATALCLVPEPTGFTKVGCVVVGAHSMDNINTAANRILSGTNTRTATYRAATELAKKLGADDDTAWKIGLTVDIAIPIALSLGLGAVRVASVRAGRIRLIEHESVSGPKPGGHTLSQHVGLSEARLRMRMANRPAMAATSTFTDLRTA</sequence>
<keyword evidence="3" id="KW-1185">Reference proteome</keyword>
<dbReference type="InterPro" id="IPR041436">
    <property type="entry name" value="RNAse_A_bac"/>
</dbReference>
<name>A0A6M8ULH2_9GAMM</name>
<accession>A0A6M8ULH2</accession>
<reference evidence="2 3" key="1">
    <citation type="submission" date="2020-06" db="EMBL/GenBank/DDBJ databases">
        <title>Genome sequence of Paramixta manurensis strain PD-1.</title>
        <authorList>
            <person name="Lee C.W."/>
            <person name="Kim J."/>
        </authorList>
    </citation>
    <scope>NUCLEOTIDE SEQUENCE [LARGE SCALE GENOMIC DNA]</scope>
    <source>
        <strain evidence="2 3">PD-1</strain>
    </source>
</reference>
<dbReference type="AlphaFoldDB" id="A0A6M8ULH2"/>
<evidence type="ECO:0000313" key="3">
    <source>
        <dbReference type="Proteomes" id="UP000505325"/>
    </source>
</evidence>
<dbReference type="EMBL" id="CP054212">
    <property type="protein sequence ID" value="QKJ86263.1"/>
    <property type="molecule type" value="Genomic_DNA"/>
</dbReference>